<sequence>MNRRLQTPIIACTAAALALSAGLLFAGPNGQAGASVDAALAVPAAAAKAPAQVQRAATTSDLDTTEAPRPRARRARSGFALPYFSFARGAGGRS</sequence>
<comment type="caution">
    <text evidence="3">The sequence shown here is derived from an EMBL/GenBank/DDBJ whole genome shotgun (WGS) entry which is preliminary data.</text>
</comment>
<dbReference type="RefSeq" id="WP_133392814.1">
    <property type="nucleotide sequence ID" value="NZ_SMTG01000002.1"/>
</dbReference>
<proteinExistence type="predicted"/>
<feature type="signal peptide" evidence="2">
    <location>
        <begin position="1"/>
        <end position="26"/>
    </location>
</feature>
<dbReference type="Proteomes" id="UP000295543">
    <property type="component" value="Unassembled WGS sequence"/>
</dbReference>
<accession>A0A4R5UDJ9</accession>
<keyword evidence="4" id="KW-1185">Reference proteome</keyword>
<feature type="chain" id="PRO_5020750781" evidence="2">
    <location>
        <begin position="27"/>
        <end position="94"/>
    </location>
</feature>
<keyword evidence="2" id="KW-0732">Signal</keyword>
<name>A0A4R5UDJ9_9GAMM</name>
<protein>
    <submittedName>
        <fullName evidence="3">Uncharacterized protein</fullName>
    </submittedName>
</protein>
<dbReference type="AlphaFoldDB" id="A0A4R5UDJ9"/>
<organism evidence="3 4">
    <name type="scientific">Luteimonas terrae</name>
    <dbReference type="NCBI Taxonomy" id="1530191"/>
    <lineage>
        <taxon>Bacteria</taxon>
        <taxon>Pseudomonadati</taxon>
        <taxon>Pseudomonadota</taxon>
        <taxon>Gammaproteobacteria</taxon>
        <taxon>Lysobacterales</taxon>
        <taxon>Lysobacteraceae</taxon>
        <taxon>Luteimonas</taxon>
    </lineage>
</organism>
<evidence type="ECO:0000256" key="2">
    <source>
        <dbReference type="SAM" id="SignalP"/>
    </source>
</evidence>
<evidence type="ECO:0000313" key="4">
    <source>
        <dbReference type="Proteomes" id="UP000295543"/>
    </source>
</evidence>
<dbReference type="EMBL" id="SMTG01000002">
    <property type="protein sequence ID" value="TDK33343.1"/>
    <property type="molecule type" value="Genomic_DNA"/>
</dbReference>
<evidence type="ECO:0000256" key="1">
    <source>
        <dbReference type="SAM" id="MobiDB-lite"/>
    </source>
</evidence>
<feature type="region of interest" description="Disordered" evidence="1">
    <location>
        <begin position="50"/>
        <end position="73"/>
    </location>
</feature>
<reference evidence="3 4" key="1">
    <citation type="submission" date="2019-03" db="EMBL/GenBank/DDBJ databases">
        <title>Luteimonas zhaokaii sp.nov., isolated from the rectal contents of Plateau pika in Yushu, Qinghai Province, China.</title>
        <authorList>
            <person name="Zhang G."/>
        </authorList>
    </citation>
    <scope>NUCLEOTIDE SEQUENCE [LARGE SCALE GENOMIC DNA]</scope>
    <source>
        <strain evidence="3 4">THG-MD21</strain>
    </source>
</reference>
<gene>
    <name evidence="3" type="ORF">E2F49_04760</name>
</gene>
<evidence type="ECO:0000313" key="3">
    <source>
        <dbReference type="EMBL" id="TDK33343.1"/>
    </source>
</evidence>